<dbReference type="PANTHER" id="PTHR13673:SF0">
    <property type="entry name" value="VPS35 ENDOSOMAL PROTEIN-SORTING FACTOR-LIKE"/>
    <property type="match status" value="1"/>
</dbReference>
<evidence type="ECO:0000256" key="2">
    <source>
        <dbReference type="ARBA" id="ARBA00010704"/>
    </source>
</evidence>
<evidence type="ECO:0000313" key="7">
    <source>
        <dbReference type="EMBL" id="PNX65128.1"/>
    </source>
</evidence>
<keyword evidence="4" id="KW-0967">Endosome</keyword>
<name>A0A2K3KFT8_TRIPR</name>
<gene>
    <name evidence="7" type="ORF">L195_g054382</name>
</gene>
<dbReference type="STRING" id="57577.A0A2K3KFT8"/>
<feature type="region of interest" description="Disordered" evidence="6">
    <location>
        <begin position="81"/>
        <end position="102"/>
    </location>
</feature>
<dbReference type="PANTHER" id="PTHR13673">
    <property type="entry name" value="ESOPHAGEAL CANCER ASSOCIATED PROTEIN"/>
    <property type="match status" value="1"/>
</dbReference>
<reference evidence="7 8" key="2">
    <citation type="journal article" date="2017" name="Front. Plant Sci.">
        <title>Gene Classification and Mining of Molecular Markers Useful in Red Clover (Trifolium pratense) Breeding.</title>
        <authorList>
            <person name="Istvanek J."/>
            <person name="Dluhosova J."/>
            <person name="Dluhos P."/>
            <person name="Patkova L."/>
            <person name="Nedelnik J."/>
            <person name="Repkova J."/>
        </authorList>
    </citation>
    <scope>NUCLEOTIDE SEQUENCE [LARGE SCALE GENOMIC DNA]</scope>
    <source>
        <strain evidence="8">cv. Tatra</strain>
        <tissue evidence="7">Young leaves</tissue>
    </source>
</reference>
<dbReference type="GO" id="GO:0005768">
    <property type="term" value="C:endosome"/>
    <property type="evidence" value="ECO:0007669"/>
    <property type="project" value="UniProtKB-SubCell"/>
</dbReference>
<protein>
    <submittedName>
        <fullName evidence="7">Uncharacterized protein</fullName>
    </submittedName>
</protein>
<dbReference type="AlphaFoldDB" id="A0A2K3KFT8"/>
<dbReference type="InterPro" id="IPR029705">
    <property type="entry name" value="VPS35L"/>
</dbReference>
<dbReference type="ExpressionAtlas" id="A0A2K3KFT8">
    <property type="expression patterns" value="baseline"/>
</dbReference>
<reference evidence="7 8" key="1">
    <citation type="journal article" date="2014" name="Am. J. Bot.">
        <title>Genome assembly and annotation for red clover (Trifolium pratense; Fabaceae).</title>
        <authorList>
            <person name="Istvanek J."/>
            <person name="Jaros M."/>
            <person name="Krenek A."/>
            <person name="Repkova J."/>
        </authorList>
    </citation>
    <scope>NUCLEOTIDE SEQUENCE [LARGE SCALE GENOMIC DNA]</scope>
    <source>
        <strain evidence="8">cv. Tatra</strain>
        <tissue evidence="7">Young leaves</tissue>
    </source>
</reference>
<proteinExistence type="inferred from homology"/>
<organism evidence="7 8">
    <name type="scientific">Trifolium pratense</name>
    <name type="common">Red clover</name>
    <dbReference type="NCBI Taxonomy" id="57577"/>
    <lineage>
        <taxon>Eukaryota</taxon>
        <taxon>Viridiplantae</taxon>
        <taxon>Streptophyta</taxon>
        <taxon>Embryophyta</taxon>
        <taxon>Tracheophyta</taxon>
        <taxon>Spermatophyta</taxon>
        <taxon>Magnoliopsida</taxon>
        <taxon>eudicotyledons</taxon>
        <taxon>Gunneridae</taxon>
        <taxon>Pentapetalae</taxon>
        <taxon>rosids</taxon>
        <taxon>fabids</taxon>
        <taxon>Fabales</taxon>
        <taxon>Fabaceae</taxon>
        <taxon>Papilionoideae</taxon>
        <taxon>50 kb inversion clade</taxon>
        <taxon>NPAAA clade</taxon>
        <taxon>Hologalegina</taxon>
        <taxon>IRL clade</taxon>
        <taxon>Trifolieae</taxon>
        <taxon>Trifolium</taxon>
    </lineage>
</organism>
<comment type="subcellular location">
    <subcellularLocation>
        <location evidence="1">Endosome</location>
    </subcellularLocation>
</comment>
<evidence type="ECO:0000313" key="8">
    <source>
        <dbReference type="Proteomes" id="UP000236291"/>
    </source>
</evidence>
<comment type="similarity">
    <text evidence="2">Belongs to the VPS35L family.</text>
</comment>
<dbReference type="EMBL" id="ASHM01094858">
    <property type="protein sequence ID" value="PNX65128.1"/>
    <property type="molecule type" value="Genomic_DNA"/>
</dbReference>
<dbReference type="GO" id="GO:0032456">
    <property type="term" value="P:endocytic recycling"/>
    <property type="evidence" value="ECO:0007669"/>
    <property type="project" value="InterPro"/>
</dbReference>
<dbReference type="GO" id="GO:0015031">
    <property type="term" value="P:protein transport"/>
    <property type="evidence" value="ECO:0007669"/>
    <property type="project" value="UniProtKB-KW"/>
</dbReference>
<evidence type="ECO:0000256" key="6">
    <source>
        <dbReference type="SAM" id="MobiDB-lite"/>
    </source>
</evidence>
<sequence length="127" mass="14190">MQHSQSANDQTPNCPTLIAECFHFMEFRLRNYITENQSHALPRLRADAHPLSPPPQPLAQVNVAVDGGNVDFFDPLRGGIDNDAKATPLEPESLSEVSGDQPTKEWTSFRRILMQRFPVSKMVSLSS</sequence>
<evidence type="ECO:0000256" key="1">
    <source>
        <dbReference type="ARBA" id="ARBA00004177"/>
    </source>
</evidence>
<feature type="non-terminal residue" evidence="7">
    <location>
        <position position="127"/>
    </location>
</feature>
<evidence type="ECO:0000256" key="3">
    <source>
        <dbReference type="ARBA" id="ARBA00022448"/>
    </source>
</evidence>
<keyword evidence="3" id="KW-0813">Transport</keyword>
<dbReference type="Proteomes" id="UP000236291">
    <property type="component" value="Unassembled WGS sequence"/>
</dbReference>
<evidence type="ECO:0000256" key="4">
    <source>
        <dbReference type="ARBA" id="ARBA00022753"/>
    </source>
</evidence>
<keyword evidence="5" id="KW-0653">Protein transport</keyword>
<comment type="caution">
    <text evidence="7">The sequence shown here is derived from an EMBL/GenBank/DDBJ whole genome shotgun (WGS) entry which is preliminary data.</text>
</comment>
<accession>A0A2K3KFT8</accession>
<evidence type="ECO:0000256" key="5">
    <source>
        <dbReference type="ARBA" id="ARBA00022927"/>
    </source>
</evidence>